<proteinExistence type="predicted"/>
<dbReference type="NCBIfam" id="NF033510">
    <property type="entry name" value="Ca_tandemer"/>
    <property type="match status" value="4"/>
</dbReference>
<dbReference type="Pfam" id="PF19077">
    <property type="entry name" value="Big_13"/>
    <property type="match status" value="5"/>
</dbReference>
<gene>
    <name evidence="2" type="ORF">GM668_16265</name>
</gene>
<sequence>MVDKYKLGATAASGGSVDVSGGGGVPIKDSRLSASDLALAPESDNGPSHTDNITSDKNPIILFKGLGGSQYAVYSGTTLVGGTDFSEVPIRDDGMQALRVTLAPGQHSLTIWSIDPDYTGSFSMTPSDPIVVTVVPGPAQVVPNLVDASDTGRSNTDNITKITTPVFDGTTTAGNKVELFDGGISLGSVVAGADGKWSIASPALTPGVHYIRSVVTDSQGYDSGLSSALQVTVDTSVAAPAGLALTAASDTGISSTDRITNAAKPTITGVAEPGASVAVYDGGVLVGQVQAAIANGAWSFTYATSPAQGVRQVTAIATDIAGNVSVSSAALSYTLDQTPPGMLPNVDLAAASDTGISNTDNVTNAAMLTFTGTGAEPGASVRVTMAGVQIGIATAAADGSWSVTGPFSGQGNNMTVSVWQTDVAGNSNAGITLQLLRVTVDRTAPAAPTALDLTASSDSGSSATDNVTNVTKPTITGKAEAGSTVTLYDGETIIGTAVADASGVWSVVTSVLEAGVHNLTAKAADAAGNASAASAVLAVTVDVTPDAAPSAPDLQAASDSGVSNTDNITNATGLVFTGNGAAAGATVRLYADTVLAGSAVADGSGN</sequence>
<feature type="domain" description="Bacterial Ig-like" evidence="1">
    <location>
        <begin position="242"/>
        <end position="336"/>
    </location>
</feature>
<feature type="non-terminal residue" evidence="2">
    <location>
        <position position="606"/>
    </location>
</feature>
<dbReference type="Gene3D" id="2.60.40.10">
    <property type="entry name" value="Immunoglobulins"/>
    <property type="match status" value="5"/>
</dbReference>
<evidence type="ECO:0000313" key="2">
    <source>
        <dbReference type="EMBL" id="MTW03637.1"/>
    </source>
</evidence>
<keyword evidence="3" id="KW-1185">Reference proteome</keyword>
<comment type="caution">
    <text evidence="2">The sequence shown here is derived from an EMBL/GenBank/DDBJ whole genome shotgun (WGS) entry which is preliminary data.</text>
</comment>
<feature type="domain" description="Bacterial Ig-like" evidence="1">
    <location>
        <begin position="344"/>
        <end position="441"/>
    </location>
</feature>
<reference evidence="2 3" key="1">
    <citation type="submission" date="2019-11" db="EMBL/GenBank/DDBJ databases">
        <title>Type strains purchased from KCTC, JCM and DSMZ.</title>
        <authorList>
            <person name="Lu H."/>
        </authorList>
    </citation>
    <scope>NUCLEOTIDE SEQUENCE [LARGE SCALE GENOMIC DNA]</scope>
    <source>
        <strain evidence="2 3">KCTC 42409</strain>
    </source>
</reference>
<dbReference type="AlphaFoldDB" id="A0A6L6Q1E1"/>
<dbReference type="Proteomes" id="UP000484015">
    <property type="component" value="Unassembled WGS sequence"/>
</dbReference>
<accession>A0A6L6Q1E1</accession>
<evidence type="ECO:0000259" key="1">
    <source>
        <dbReference type="Pfam" id="PF19077"/>
    </source>
</evidence>
<organism evidence="2 3">
    <name type="scientific">Pseudoduganella ginsengisoli</name>
    <dbReference type="NCBI Taxonomy" id="1462440"/>
    <lineage>
        <taxon>Bacteria</taxon>
        <taxon>Pseudomonadati</taxon>
        <taxon>Pseudomonadota</taxon>
        <taxon>Betaproteobacteria</taxon>
        <taxon>Burkholderiales</taxon>
        <taxon>Oxalobacteraceae</taxon>
        <taxon>Telluria group</taxon>
        <taxon>Pseudoduganella</taxon>
    </lineage>
</organism>
<feature type="domain" description="Bacterial Ig-like" evidence="1">
    <location>
        <begin position="140"/>
        <end position="235"/>
    </location>
</feature>
<feature type="domain" description="Bacterial Ig-like" evidence="1">
    <location>
        <begin position="550"/>
        <end position="605"/>
    </location>
</feature>
<dbReference type="InterPro" id="IPR044016">
    <property type="entry name" value="Big_13"/>
</dbReference>
<dbReference type="InterPro" id="IPR013783">
    <property type="entry name" value="Ig-like_fold"/>
</dbReference>
<dbReference type="EMBL" id="WNLA01000010">
    <property type="protein sequence ID" value="MTW03637.1"/>
    <property type="molecule type" value="Genomic_DNA"/>
</dbReference>
<dbReference type="Gene3D" id="6.20.50.90">
    <property type="match status" value="1"/>
</dbReference>
<feature type="domain" description="Bacterial Ig-like" evidence="1">
    <location>
        <begin position="448"/>
        <end position="542"/>
    </location>
</feature>
<name>A0A6L6Q1E1_9BURK</name>
<protein>
    <recommendedName>
        <fullName evidence="1">Bacterial Ig-like domain-containing protein</fullName>
    </recommendedName>
</protein>
<evidence type="ECO:0000313" key="3">
    <source>
        <dbReference type="Proteomes" id="UP000484015"/>
    </source>
</evidence>